<dbReference type="EMBL" id="OBEG01000003">
    <property type="protein sequence ID" value="SNY83376.1"/>
    <property type="molecule type" value="Genomic_DNA"/>
</dbReference>
<evidence type="ECO:0000256" key="2">
    <source>
        <dbReference type="ARBA" id="ARBA00009199"/>
    </source>
</evidence>
<dbReference type="STRING" id="1379680.GCA_001612615_03952"/>
<evidence type="ECO:0000313" key="6">
    <source>
        <dbReference type="EMBL" id="SNY83376.1"/>
    </source>
</evidence>
<keyword evidence="7" id="KW-1185">Reference proteome</keyword>
<dbReference type="PROSITE" id="PS00571">
    <property type="entry name" value="AMIDASES"/>
    <property type="match status" value="1"/>
</dbReference>
<evidence type="ECO:0000256" key="3">
    <source>
        <dbReference type="ARBA" id="ARBA00012922"/>
    </source>
</evidence>
<accession>A0A285LI94</accession>
<dbReference type="RefSeq" id="WP_097245779.1">
    <property type="nucleotide sequence ID" value="NZ_JAMTCW010000007.1"/>
</dbReference>
<comment type="catalytic activity">
    <reaction evidence="1">
        <text>a monocarboxylic acid amide + H2O = a monocarboxylate + NH4(+)</text>
        <dbReference type="Rhea" id="RHEA:12020"/>
        <dbReference type="ChEBI" id="CHEBI:15377"/>
        <dbReference type="ChEBI" id="CHEBI:28938"/>
        <dbReference type="ChEBI" id="CHEBI:35757"/>
        <dbReference type="ChEBI" id="CHEBI:83628"/>
        <dbReference type="EC" id="3.5.1.4"/>
    </reaction>
</comment>
<dbReference type="InterPro" id="IPR036928">
    <property type="entry name" value="AS_sf"/>
</dbReference>
<dbReference type="OrthoDB" id="5175573at2"/>
<dbReference type="PANTHER" id="PTHR11895:SF7">
    <property type="entry name" value="GLUTAMYL-TRNA(GLN) AMIDOTRANSFERASE SUBUNIT A, MITOCHONDRIAL"/>
    <property type="match status" value="1"/>
</dbReference>
<name>A0A285LI94_9NOCA</name>
<organism evidence="6 7">
    <name type="scientific">Nocardia amikacinitolerans</name>
    <dbReference type="NCBI Taxonomy" id="756689"/>
    <lineage>
        <taxon>Bacteria</taxon>
        <taxon>Bacillati</taxon>
        <taxon>Actinomycetota</taxon>
        <taxon>Actinomycetes</taxon>
        <taxon>Mycobacteriales</taxon>
        <taxon>Nocardiaceae</taxon>
        <taxon>Nocardia</taxon>
    </lineage>
</organism>
<evidence type="ECO:0000256" key="4">
    <source>
        <dbReference type="SAM" id="MobiDB-lite"/>
    </source>
</evidence>
<gene>
    <name evidence="6" type="ORF">SAMN04244553_3524</name>
</gene>
<dbReference type="NCBIfam" id="NF004717">
    <property type="entry name" value="PRK06061.1"/>
    <property type="match status" value="1"/>
</dbReference>
<sequence>MTVPKRALRPADEPEPTAGATPEGDPGLAELAGALAAGTVSSTAAVAAVLDRIEASQPTLNAFRVVRRDRALAEAAEADRRLAAGERLPLLGVPIAVKDDTDIAGEPTAFGCGGSFTPKTEDAESVRRLRAAGAVIVGKTNTCELGQLPFTSGAAFGHTRNPWHREHTPGGSSGGSSAAVAAGLVPAALGSDGAGSIRIPAAWTNLVGIKPQRGRISTWPEAEAFQGLTVNGPLARTVADAALLLDAAAGPHKGDRHTPEPIRASDAVGRDPGRLRIALSLRIPFTATKTTLHPEVRAAVRGIASALRKLGHSVTVADLHYGLLIGASFLPRSMAGIRSMHDRMPGAEVDPRTRANVRFGRVLGGPALFAARQAEPLLHKRIGTFFNDYDLVLAPTTATPPPRAEEIDGIGVNATNNLITAACPYTWPWNVLGWPSVNVPAGFTEAGLPVGAQLMGTAATEPLLISVAAQLESELRWDRHRPEPWW</sequence>
<feature type="domain" description="Amidase" evidence="5">
    <location>
        <begin position="45"/>
        <end position="464"/>
    </location>
</feature>
<dbReference type="PANTHER" id="PTHR11895">
    <property type="entry name" value="TRANSAMIDASE"/>
    <property type="match status" value="1"/>
</dbReference>
<dbReference type="Pfam" id="PF01425">
    <property type="entry name" value="Amidase"/>
    <property type="match status" value="1"/>
</dbReference>
<protein>
    <recommendedName>
        <fullName evidence="3">amidase</fullName>
        <ecNumber evidence="3">3.5.1.4</ecNumber>
    </recommendedName>
</protein>
<reference evidence="6 7" key="1">
    <citation type="submission" date="2017-09" db="EMBL/GenBank/DDBJ databases">
        <authorList>
            <person name="Ehlers B."/>
            <person name="Leendertz F.H."/>
        </authorList>
    </citation>
    <scope>NUCLEOTIDE SEQUENCE [LARGE SCALE GENOMIC DNA]</scope>
    <source>
        <strain evidence="6 7">DSM 45537</strain>
    </source>
</reference>
<dbReference type="GO" id="GO:0004040">
    <property type="term" value="F:amidase activity"/>
    <property type="evidence" value="ECO:0007669"/>
    <property type="project" value="UniProtKB-EC"/>
</dbReference>
<dbReference type="Gene3D" id="3.90.1300.10">
    <property type="entry name" value="Amidase signature (AS) domain"/>
    <property type="match status" value="1"/>
</dbReference>
<evidence type="ECO:0000259" key="5">
    <source>
        <dbReference type="Pfam" id="PF01425"/>
    </source>
</evidence>
<feature type="region of interest" description="Disordered" evidence="4">
    <location>
        <begin position="1"/>
        <end position="26"/>
    </location>
</feature>
<dbReference type="InterPro" id="IPR020556">
    <property type="entry name" value="Amidase_CS"/>
</dbReference>
<evidence type="ECO:0000313" key="7">
    <source>
        <dbReference type="Proteomes" id="UP000219565"/>
    </source>
</evidence>
<evidence type="ECO:0000256" key="1">
    <source>
        <dbReference type="ARBA" id="ARBA00001311"/>
    </source>
</evidence>
<dbReference type="InterPro" id="IPR023631">
    <property type="entry name" value="Amidase_dom"/>
</dbReference>
<comment type="similarity">
    <text evidence="2">Belongs to the amidase family.</text>
</comment>
<dbReference type="SUPFAM" id="SSF75304">
    <property type="entry name" value="Amidase signature (AS) enzymes"/>
    <property type="match status" value="1"/>
</dbReference>
<dbReference type="AlphaFoldDB" id="A0A285LI94"/>
<dbReference type="InterPro" id="IPR000120">
    <property type="entry name" value="Amidase"/>
</dbReference>
<dbReference type="EC" id="3.5.1.4" evidence="3"/>
<dbReference type="Proteomes" id="UP000219565">
    <property type="component" value="Unassembled WGS sequence"/>
</dbReference>
<proteinExistence type="inferred from homology"/>